<feature type="non-terminal residue" evidence="1">
    <location>
        <position position="66"/>
    </location>
</feature>
<comment type="caution">
    <text evidence="1">The sequence shown here is derived from an EMBL/GenBank/DDBJ whole genome shotgun (WGS) entry which is preliminary data.</text>
</comment>
<dbReference type="EMBL" id="DRTX01000114">
    <property type="protein sequence ID" value="HHF53148.1"/>
    <property type="molecule type" value="Genomic_DNA"/>
</dbReference>
<evidence type="ECO:0000313" key="1">
    <source>
        <dbReference type="EMBL" id="HHF53148.1"/>
    </source>
</evidence>
<organism evidence="1">
    <name type="scientific">candidate division WOR-3 bacterium</name>
    <dbReference type="NCBI Taxonomy" id="2052148"/>
    <lineage>
        <taxon>Bacteria</taxon>
        <taxon>Bacteria division WOR-3</taxon>
    </lineage>
</organism>
<name>A0A7V5HMU9_UNCW3</name>
<proteinExistence type="predicted"/>
<accession>A0A7V5HMU9</accession>
<gene>
    <name evidence="1" type="ORF">ENL43_02135</name>
</gene>
<protein>
    <submittedName>
        <fullName evidence="1">Uncharacterized protein</fullName>
    </submittedName>
</protein>
<dbReference type="Proteomes" id="UP000886050">
    <property type="component" value="Unassembled WGS sequence"/>
</dbReference>
<reference evidence="1" key="1">
    <citation type="journal article" date="2020" name="mSystems">
        <title>Genome- and Community-Level Interaction Insights into Carbon Utilization and Element Cycling Functions of Hydrothermarchaeota in Hydrothermal Sediment.</title>
        <authorList>
            <person name="Zhou Z."/>
            <person name="Liu Y."/>
            <person name="Xu W."/>
            <person name="Pan J."/>
            <person name="Luo Z.H."/>
            <person name="Li M."/>
        </authorList>
    </citation>
    <scope>NUCLEOTIDE SEQUENCE [LARGE SCALE GENOMIC DNA]</scope>
    <source>
        <strain evidence="1">HyVt-96</strain>
    </source>
</reference>
<sequence length="66" mass="7211">MRKIFFILIVVSFLEASHENMGGTPVAQALSLSYVAMAHGAEAIPFNPAGLPLGDRMEALTYYRIL</sequence>
<dbReference type="AlphaFoldDB" id="A0A7V5HMU9"/>